<name>R0JI06_ANAPL</name>
<feature type="compositionally biased region" description="Basic and acidic residues" evidence="1">
    <location>
        <begin position="801"/>
        <end position="821"/>
    </location>
</feature>
<organism evidence="2 3">
    <name type="scientific">Anas platyrhynchos</name>
    <name type="common">Mallard</name>
    <name type="synonym">Anas boschas</name>
    <dbReference type="NCBI Taxonomy" id="8839"/>
    <lineage>
        <taxon>Eukaryota</taxon>
        <taxon>Metazoa</taxon>
        <taxon>Chordata</taxon>
        <taxon>Craniata</taxon>
        <taxon>Vertebrata</taxon>
        <taxon>Euteleostomi</taxon>
        <taxon>Archelosauria</taxon>
        <taxon>Archosauria</taxon>
        <taxon>Dinosauria</taxon>
        <taxon>Saurischia</taxon>
        <taxon>Theropoda</taxon>
        <taxon>Coelurosauria</taxon>
        <taxon>Aves</taxon>
        <taxon>Neognathae</taxon>
        <taxon>Galloanserae</taxon>
        <taxon>Anseriformes</taxon>
        <taxon>Anatidae</taxon>
        <taxon>Anatinae</taxon>
        <taxon>Anas</taxon>
    </lineage>
</organism>
<feature type="region of interest" description="Disordered" evidence="1">
    <location>
        <begin position="801"/>
        <end position="824"/>
    </location>
</feature>
<feature type="compositionally biased region" description="Polar residues" evidence="1">
    <location>
        <begin position="87"/>
        <end position="104"/>
    </location>
</feature>
<feature type="region of interest" description="Disordered" evidence="1">
    <location>
        <begin position="442"/>
        <end position="495"/>
    </location>
</feature>
<reference evidence="3" key="1">
    <citation type="journal article" date="2013" name="Nat. Genet.">
        <title>The duck genome and transcriptome provide insight into an avian influenza virus reservoir species.</title>
        <authorList>
            <person name="Huang Y."/>
            <person name="Li Y."/>
            <person name="Burt D.W."/>
            <person name="Chen H."/>
            <person name="Zhang Y."/>
            <person name="Qian W."/>
            <person name="Kim H."/>
            <person name="Gan S."/>
            <person name="Zhao Y."/>
            <person name="Li J."/>
            <person name="Yi K."/>
            <person name="Feng H."/>
            <person name="Zhu P."/>
            <person name="Li B."/>
            <person name="Liu Q."/>
            <person name="Fairley S."/>
            <person name="Magor K.E."/>
            <person name="Du Z."/>
            <person name="Hu X."/>
            <person name="Goodman L."/>
            <person name="Tafer H."/>
            <person name="Vignal A."/>
            <person name="Lee T."/>
            <person name="Kim K.W."/>
            <person name="Sheng Z."/>
            <person name="An Y."/>
            <person name="Searle S."/>
            <person name="Herrero J."/>
            <person name="Groenen M.A."/>
            <person name="Crooijmans R.P."/>
            <person name="Faraut T."/>
            <person name="Cai Q."/>
            <person name="Webster R.G."/>
            <person name="Aldridge J.R."/>
            <person name="Warren W.C."/>
            <person name="Bartschat S."/>
            <person name="Kehr S."/>
            <person name="Marz M."/>
            <person name="Stadler P.F."/>
            <person name="Smith J."/>
            <person name="Kraus R.H."/>
            <person name="Zhao Y."/>
            <person name="Ren L."/>
            <person name="Fei J."/>
            <person name="Morisson M."/>
            <person name="Kaiser P."/>
            <person name="Griffin D.K."/>
            <person name="Rao M."/>
            <person name="Pitel F."/>
            <person name="Wang J."/>
            <person name="Li N."/>
        </authorList>
    </citation>
    <scope>NUCLEOTIDE SEQUENCE [LARGE SCALE GENOMIC DNA]</scope>
</reference>
<sequence length="1304" mass="141748">MRARRRRPVLAAGVPREPAPSPEQAPQAAAALLQPRLRAAAQGRDRGTRSWLSLFENLYHGIQVPQRHVLQPGVVPAGHPGRRAQPTAKQAQTKLSFPKTASSCQAPSQDPIGLTGVQLIAAVSIACSAIDCRHVTGRKGLIIGCSVYNKSVGKAKNRTWKRLGALFQDFWEASAKAQITIRTTRGAKRPVPETRGAERFKGHRATIHVQLQLLNCPALPGAAGSQHQQDSAACNSKAPESCLVTPRYQTIIAMVTGEKKCSSSSTQGAVLLVLGMSLITVKLADGEGKCEQRTGSPRPHSATALTATRESARGIRNTNLQPAVNLSLGCCRNGCHRSAERGGRAKFGETFDEELWQAHHREARKLLRCLQKRVLRELHAQLMRNPGTLLAEDEKLQQPDRAAPRHRLSSTLGARPPSSAGCGRVAGEVKLEAKAWGKPAAWQLRTGQQQAESSSARREANGVSVPQSRALPAPAAHVCPPATSTRKDTENLSNGDTAALGEMARFCTGSHEKMIYLQYCSAHRDGARTWAASEQLFSPVPRAGFTRVPGEDEASSACALLAAFRVPAPGVTRLHEDLGHRLSNILAALAERKVGKQHCAEDKTLSVKTASLQSVLISSGRPQVPTRSRRCGGGTAMVLLSLTGQGKHRVARVLPFLVNYSHGRVQANDQLDGGCTVEEHISTLMKTTARLHSLGNLLNSERGHSPTRSGPRVAPCLRSDGTDAFLLLLPGASRFSPLTLPALSLLLNNLPSERIVVSKATPVDNPLICPPQTIRERETKSMTPEKCIYSADLEHFSKKRSADCSGEMSERDAERTPERSTDSTCAGGTRWLFTPSAIWLYRYNNNYSIEHARSTTQSPPAALQLPFVRLHRAELHLALGFALLLLQPPALLLLPDINVQIATSALLNANQRKQACIRISAGLKLSKIMETNQLPSGEVSDTNAKPAPGGNACTVRVRSLPQHRYIATSLKRSLRFCAMYLLVSRAVRCQASEKHHAPASSKQLIRTNPPVRMNKSDAEGRHKEVVLQVKQNHIQAENTHSAPYSLFWYLQNLSVLFPPPRSCAGCQLGARMLFAKARSCLSSEKGRSKACRQLALKEFDTGQGQLTCVGLQGKAGKQQQEGSEAEDSRGTPCPWGAAREPLDTGISEAGADPVPCRAGHTKLLRIFPGKKRNQIKMSQNRTGYTECTWEIGRGQQEKGEKARWCKQKGNSELCMPFAVINIATALFLELLDEAIVETSSEAPWPREQKRAHCRHRLPLPQGPRPQPSHYQRQPERPGCSPPRPTTSVPQGGFGGSLKPVATVT</sequence>
<evidence type="ECO:0000313" key="3">
    <source>
        <dbReference type="Proteomes" id="UP000296049"/>
    </source>
</evidence>
<keyword evidence="3" id="KW-1185">Reference proteome</keyword>
<feature type="region of interest" description="Disordered" evidence="1">
    <location>
        <begin position="389"/>
        <end position="423"/>
    </location>
</feature>
<feature type="region of interest" description="Disordered" evidence="1">
    <location>
        <begin position="1115"/>
        <end position="1135"/>
    </location>
</feature>
<evidence type="ECO:0000313" key="2">
    <source>
        <dbReference type="EMBL" id="EOA96631.1"/>
    </source>
</evidence>
<feature type="region of interest" description="Disordered" evidence="1">
    <location>
        <begin position="79"/>
        <end position="104"/>
    </location>
</feature>
<feature type="region of interest" description="Disordered" evidence="1">
    <location>
        <begin position="1"/>
        <end position="25"/>
    </location>
</feature>
<protein>
    <submittedName>
        <fullName evidence="2">Uncharacterized protein</fullName>
    </submittedName>
</protein>
<proteinExistence type="predicted"/>
<feature type="compositionally biased region" description="Polar residues" evidence="1">
    <location>
        <begin position="445"/>
        <end position="454"/>
    </location>
</feature>
<gene>
    <name evidence="2" type="ORF">Anapl_09433</name>
</gene>
<feature type="region of interest" description="Disordered" evidence="1">
    <location>
        <begin position="1255"/>
        <end position="1304"/>
    </location>
</feature>
<dbReference type="EMBL" id="KB743922">
    <property type="protein sequence ID" value="EOA96631.1"/>
    <property type="molecule type" value="Genomic_DNA"/>
</dbReference>
<accession>R0JI06</accession>
<evidence type="ECO:0000256" key="1">
    <source>
        <dbReference type="SAM" id="MobiDB-lite"/>
    </source>
</evidence>
<dbReference type="Proteomes" id="UP000296049">
    <property type="component" value="Unassembled WGS sequence"/>
</dbReference>